<accession>A0A0K0FES4</accession>
<dbReference type="CDD" id="cd04280">
    <property type="entry name" value="ZnMc_astacin_like"/>
    <property type="match status" value="1"/>
</dbReference>
<evidence type="ECO:0000259" key="4">
    <source>
        <dbReference type="PROSITE" id="PS51864"/>
    </source>
</evidence>
<keyword evidence="5" id="KW-1185">Reference proteome</keyword>
<dbReference type="InterPro" id="IPR001506">
    <property type="entry name" value="Peptidase_M12A"/>
</dbReference>
<dbReference type="AlphaFoldDB" id="A0A0K0FES4"/>
<evidence type="ECO:0000256" key="1">
    <source>
        <dbReference type="ARBA" id="ARBA00023157"/>
    </source>
</evidence>
<evidence type="ECO:0000256" key="2">
    <source>
        <dbReference type="PROSITE-ProRule" id="PRU01211"/>
    </source>
</evidence>
<protein>
    <recommendedName>
        <fullName evidence="3">Metalloendopeptidase</fullName>
        <ecNumber evidence="3">3.4.24.-</ecNumber>
    </recommendedName>
</protein>
<keyword evidence="1" id="KW-1015">Disulfide bond</keyword>
<feature type="binding site" evidence="2">
    <location>
        <position position="106"/>
    </location>
    <ligand>
        <name>Zn(2+)</name>
        <dbReference type="ChEBI" id="CHEBI:29105"/>
        <note>catalytic</note>
    </ligand>
</feature>
<reference evidence="6" key="2">
    <citation type="submission" date="2015-08" db="UniProtKB">
        <authorList>
            <consortium name="WormBaseParasite"/>
        </authorList>
    </citation>
    <scope>IDENTIFICATION</scope>
</reference>
<dbReference type="SMART" id="SM00235">
    <property type="entry name" value="ZnMc"/>
    <property type="match status" value="1"/>
</dbReference>
<dbReference type="GO" id="GO:0004222">
    <property type="term" value="F:metalloendopeptidase activity"/>
    <property type="evidence" value="ECO:0007669"/>
    <property type="project" value="UniProtKB-UniRule"/>
</dbReference>
<keyword evidence="2 3" id="KW-0479">Metal-binding</keyword>
<dbReference type="Proteomes" id="UP000035680">
    <property type="component" value="Unassembled WGS sequence"/>
</dbReference>
<dbReference type="Pfam" id="PF01400">
    <property type="entry name" value="Astacin"/>
    <property type="match status" value="1"/>
</dbReference>
<feature type="binding site" evidence="2">
    <location>
        <position position="116"/>
    </location>
    <ligand>
        <name>Zn(2+)</name>
        <dbReference type="ChEBI" id="CHEBI:29105"/>
        <note>catalytic</note>
    </ligand>
</feature>
<dbReference type="PANTHER" id="PTHR10127:SF802">
    <property type="entry name" value="ZINC METALLOPROTEINASE NAS-10"/>
    <property type="match status" value="1"/>
</dbReference>
<keyword evidence="2 3" id="KW-0378">Hydrolase</keyword>
<dbReference type="GO" id="GO:0006508">
    <property type="term" value="P:proteolysis"/>
    <property type="evidence" value="ECO:0007669"/>
    <property type="project" value="UniProtKB-KW"/>
</dbReference>
<dbReference type="GO" id="GO:0008270">
    <property type="term" value="F:zinc ion binding"/>
    <property type="evidence" value="ECO:0007669"/>
    <property type="project" value="UniProtKB-UniRule"/>
</dbReference>
<dbReference type="WBParaSite" id="SVE_0736000.1">
    <property type="protein sequence ID" value="SVE_0736000.1"/>
    <property type="gene ID" value="SVE_0736000"/>
</dbReference>
<proteinExistence type="predicted"/>
<comment type="caution">
    <text evidence="2">Lacks conserved residue(s) required for the propagation of feature annotation.</text>
</comment>
<organism evidence="5 6">
    <name type="scientific">Strongyloides venezuelensis</name>
    <name type="common">Threadworm</name>
    <dbReference type="NCBI Taxonomy" id="75913"/>
    <lineage>
        <taxon>Eukaryota</taxon>
        <taxon>Metazoa</taxon>
        <taxon>Ecdysozoa</taxon>
        <taxon>Nematoda</taxon>
        <taxon>Chromadorea</taxon>
        <taxon>Rhabditida</taxon>
        <taxon>Tylenchina</taxon>
        <taxon>Panagrolaimomorpha</taxon>
        <taxon>Strongyloidoidea</taxon>
        <taxon>Strongyloididae</taxon>
        <taxon>Strongyloides</taxon>
    </lineage>
</organism>
<dbReference type="EC" id="3.4.24.-" evidence="3"/>
<keyword evidence="2 3" id="KW-0862">Zinc</keyword>
<name>A0A0K0FES4_STRVS</name>
<feature type="domain" description="Peptidase M12A" evidence="4">
    <location>
        <begin position="8"/>
        <end position="211"/>
    </location>
</feature>
<dbReference type="PANTHER" id="PTHR10127">
    <property type="entry name" value="DISCOIDIN, CUB, EGF, LAMININ , AND ZINC METALLOPROTEASE DOMAIN CONTAINING"/>
    <property type="match status" value="1"/>
</dbReference>
<reference evidence="5" key="1">
    <citation type="submission" date="2014-07" db="EMBL/GenBank/DDBJ databases">
        <authorList>
            <person name="Martin A.A"/>
            <person name="De Silva N."/>
        </authorList>
    </citation>
    <scope>NUCLEOTIDE SEQUENCE</scope>
</reference>
<evidence type="ECO:0000313" key="5">
    <source>
        <dbReference type="Proteomes" id="UP000035680"/>
    </source>
</evidence>
<dbReference type="InterPro" id="IPR024079">
    <property type="entry name" value="MetalloPept_cat_dom_sf"/>
</dbReference>
<evidence type="ECO:0000313" key="6">
    <source>
        <dbReference type="WBParaSite" id="SVE_0736000.1"/>
    </source>
</evidence>
<keyword evidence="2 3" id="KW-0482">Metalloprotease</keyword>
<dbReference type="PRINTS" id="PR00480">
    <property type="entry name" value="ASTACIN"/>
</dbReference>
<dbReference type="Gene3D" id="3.40.390.10">
    <property type="entry name" value="Collagenase (Catalytic Domain)"/>
    <property type="match status" value="1"/>
</dbReference>
<dbReference type="SUPFAM" id="SSF55486">
    <property type="entry name" value="Metalloproteases ('zincins'), catalytic domain"/>
    <property type="match status" value="1"/>
</dbReference>
<feature type="binding site" evidence="2">
    <location>
        <position position="110"/>
    </location>
    <ligand>
        <name>Zn(2+)</name>
        <dbReference type="ChEBI" id="CHEBI:29105"/>
        <note>catalytic</note>
    </ligand>
</feature>
<comment type="cofactor">
    <cofactor evidence="2 3">
        <name>Zn(2+)</name>
        <dbReference type="ChEBI" id="CHEBI:29105"/>
    </cofactor>
    <text evidence="2 3">Binds 1 zinc ion per subunit.</text>
</comment>
<dbReference type="InterPro" id="IPR034035">
    <property type="entry name" value="Astacin-like_dom"/>
</dbReference>
<sequence length="369" mass="42926">MYIYSDSNTLYKRDIFMFEHRLWTFPIKYKIGSGLNDIVIKEALKEIENNTCIRFKEDNSLNKDTKGIFFEKSTVCKSYIGLASVNKSQTVNLTIECSNGKGYVLHEVGHALGLLHEHCRTDRDKFVTINFNNIQTGLNYNFEFPKSSYYKNYSTHYDYGSIMHYSSYEFAYYSWKKVLSSKIHTEYDKMMGQRSYMTFNDYKKINLLYCSKCNKTGEKDKGKVECLNGGYVDYKNCSRCICPFGYTGDLCSEIMRSDERCNTTTFIANSTMFYHWIAGPYKCFFYIKASEGRKIELGIYMSYSPYGSICTQDISHQVKYLEDKGTTGLLLCSWRNDIIQVTSESNTVLIYFNGNKNNAFIQFGFKEVI</sequence>
<dbReference type="PROSITE" id="PS51864">
    <property type="entry name" value="ASTACIN"/>
    <property type="match status" value="1"/>
</dbReference>
<keyword evidence="2 3" id="KW-0645">Protease</keyword>
<feature type="active site" evidence="2">
    <location>
        <position position="107"/>
    </location>
</feature>
<dbReference type="InterPro" id="IPR006026">
    <property type="entry name" value="Peptidase_Metallo"/>
</dbReference>
<evidence type="ECO:0000256" key="3">
    <source>
        <dbReference type="RuleBase" id="RU361183"/>
    </source>
</evidence>